<accession>A0ABV6Y2W9</accession>
<sequence>MTRWNGSERILVIGSPGAGKSTLASRLAERRGLPLIHLDREYFGPGWTTPTKPEWRERVKLLTARPAWVMDGNYASTFDIRVPRASAIVWLDLPRWQCMLSVLWRVARHYGRTRPDLGSIGPERFDWSFMRWIWSYPNKMRPKTAHMLERLRPDQRVYILRSRSDIPALEAELATFREAA</sequence>
<gene>
    <name evidence="1" type="ORF">ACETIH_01035</name>
</gene>
<dbReference type="InterPro" id="IPR027417">
    <property type="entry name" value="P-loop_NTPase"/>
</dbReference>
<comment type="caution">
    <text evidence="1">The sequence shown here is derived from an EMBL/GenBank/DDBJ whole genome shotgun (WGS) entry which is preliminary data.</text>
</comment>
<dbReference type="RefSeq" id="WP_377028608.1">
    <property type="nucleotide sequence ID" value="NZ_JBHOMY010000002.1"/>
</dbReference>
<name>A0ABV6Y2W9_9HYPH</name>
<dbReference type="SUPFAM" id="SSF52540">
    <property type="entry name" value="P-loop containing nucleoside triphosphate hydrolases"/>
    <property type="match status" value="1"/>
</dbReference>
<dbReference type="InterPro" id="IPR052922">
    <property type="entry name" value="Cytidylate_Kinase-2"/>
</dbReference>
<evidence type="ECO:0000313" key="1">
    <source>
        <dbReference type="EMBL" id="MFC1455350.1"/>
    </source>
</evidence>
<dbReference type="PANTHER" id="PTHR37816:SF1">
    <property type="entry name" value="TOXIN"/>
    <property type="match status" value="1"/>
</dbReference>
<organism evidence="1 2">
    <name type="scientific">Microvirga arabica</name>
    <dbReference type="NCBI Taxonomy" id="1128671"/>
    <lineage>
        <taxon>Bacteria</taxon>
        <taxon>Pseudomonadati</taxon>
        <taxon>Pseudomonadota</taxon>
        <taxon>Alphaproteobacteria</taxon>
        <taxon>Hyphomicrobiales</taxon>
        <taxon>Methylobacteriaceae</taxon>
        <taxon>Microvirga</taxon>
    </lineage>
</organism>
<protein>
    <recommendedName>
        <fullName evidence="3">AAA family ATPase</fullName>
    </recommendedName>
</protein>
<evidence type="ECO:0008006" key="3">
    <source>
        <dbReference type="Google" id="ProtNLM"/>
    </source>
</evidence>
<evidence type="ECO:0000313" key="2">
    <source>
        <dbReference type="Proteomes" id="UP001593940"/>
    </source>
</evidence>
<keyword evidence="2" id="KW-1185">Reference proteome</keyword>
<dbReference type="PANTHER" id="PTHR37816">
    <property type="entry name" value="YALI0E33011P"/>
    <property type="match status" value="1"/>
</dbReference>
<reference evidence="1 2" key="1">
    <citation type="submission" date="2024-09" db="EMBL/GenBank/DDBJ databases">
        <title>Nodulacao em especies de Leguminosae Basais da Amazonia e Caracterizacao dos Rizobios e Bacterias Associadas aos Nodulos.</title>
        <authorList>
            <person name="Jambeiro I.C.A."/>
            <person name="Lopes I.S."/>
            <person name="Aguiar E.R.G.R."/>
            <person name="Santos A.F.J."/>
            <person name="Dos Santos J.M.F."/>
            <person name="Gross E."/>
        </authorList>
    </citation>
    <scope>NUCLEOTIDE SEQUENCE [LARGE SCALE GENOMIC DNA]</scope>
    <source>
        <strain evidence="1 2">BRUESC1165</strain>
    </source>
</reference>
<proteinExistence type="predicted"/>
<dbReference type="EMBL" id="JBHOMY010000002">
    <property type="protein sequence ID" value="MFC1455350.1"/>
    <property type="molecule type" value="Genomic_DNA"/>
</dbReference>
<dbReference type="Gene3D" id="3.40.50.300">
    <property type="entry name" value="P-loop containing nucleotide triphosphate hydrolases"/>
    <property type="match status" value="1"/>
</dbReference>
<dbReference type="Proteomes" id="UP001593940">
    <property type="component" value="Unassembled WGS sequence"/>
</dbReference>